<keyword evidence="2" id="KW-1185">Reference proteome</keyword>
<evidence type="ECO:0000313" key="2">
    <source>
        <dbReference type="Proteomes" id="UP000694044"/>
    </source>
</evidence>
<comment type="caution">
    <text evidence="1">The sequence shown here is derived from an EMBL/GenBank/DDBJ whole genome shotgun (WGS) entry which is preliminary data.</text>
</comment>
<dbReference type="OrthoDB" id="5428508at2759"/>
<sequence length="625" mass="68694">MHIFKLHAVNGQRYDGIVSDSGLYVLQRRELTSEDALDDITAISYAWGSLPHRVAETWEDHESGETLFLMLGPEWDSTSLLDELVALSAGSWLWQDQFSLSQRGVTTNELSMSIPAVYKSVCVLVLLPGSACEKRERTMQITRGSCTAVERLMNHSQKCGCIGGIDMWLKRVWPWQEVAYAKRLKLKLAGGGGRGSLPKDTMTLLRQQILDKCVEEGVNNNLGVDWAFGSDRVGGHQVFMELIRGNEAAFGSFTVPTGPQILQYMSDYVEQCRICTKESDLVSAVAPAIGATAVAGCSLSDGIKAMIDYIKRATGSAYVGPLPQGMAISGGSSYLADEFTFSSLQSVSVLHGSHFAIGYTEGEDLPVDVDYALHIEPFPEPEDHRTHRLGHLLNSMSLGQRRMLVRWLNTWEPAKPTVRSDVADDMVTHGIFDAVFSHLKKFVQTVDVTSSVQGSFHTAPTVQASPNQWTQLVMILLRVIEYGVPSDLEAKLAIFCQLVTVEGPGNTRALGYVGVNLKTAPTVVAAGNCLMLAHCRDVASEIAELHKTWPMSSIGMMHGTTQVQLPSGPSPSFHVLGRLPFVDRASINFESRFVGRLRPDNPMERKIHFPGKYVVSKVENYTQAT</sequence>
<gene>
    <name evidence="1" type="ORF">PHYPSEUDO_006019</name>
</gene>
<accession>A0A8T1VK17</accession>
<evidence type="ECO:0000313" key="1">
    <source>
        <dbReference type="EMBL" id="KAG7381441.1"/>
    </source>
</evidence>
<dbReference type="EMBL" id="JAGDFM010000246">
    <property type="protein sequence ID" value="KAG7381441.1"/>
    <property type="molecule type" value="Genomic_DNA"/>
</dbReference>
<organism evidence="1 2">
    <name type="scientific">Phytophthora pseudosyringae</name>
    <dbReference type="NCBI Taxonomy" id="221518"/>
    <lineage>
        <taxon>Eukaryota</taxon>
        <taxon>Sar</taxon>
        <taxon>Stramenopiles</taxon>
        <taxon>Oomycota</taxon>
        <taxon>Peronosporomycetes</taxon>
        <taxon>Peronosporales</taxon>
        <taxon>Peronosporaceae</taxon>
        <taxon>Phytophthora</taxon>
    </lineage>
</organism>
<proteinExistence type="predicted"/>
<reference evidence="1" key="1">
    <citation type="submission" date="2021-02" db="EMBL/GenBank/DDBJ databases">
        <authorList>
            <person name="Palmer J.M."/>
        </authorList>
    </citation>
    <scope>NUCLEOTIDE SEQUENCE</scope>
    <source>
        <strain evidence="1">SCRP734</strain>
    </source>
</reference>
<dbReference type="AlphaFoldDB" id="A0A8T1VK17"/>
<dbReference type="Proteomes" id="UP000694044">
    <property type="component" value="Unassembled WGS sequence"/>
</dbReference>
<name>A0A8T1VK17_9STRA</name>
<protein>
    <submittedName>
        <fullName evidence="1">Uncharacterized protein</fullName>
    </submittedName>
</protein>